<name>A0A8X6PAF3_NEPPI</name>
<feature type="domain" description="Mutator-like transposase" evidence="1">
    <location>
        <begin position="1"/>
        <end position="64"/>
    </location>
</feature>
<dbReference type="InterPro" id="IPR049012">
    <property type="entry name" value="Mutator_transp_dom"/>
</dbReference>
<keyword evidence="3" id="KW-1185">Reference proteome</keyword>
<protein>
    <recommendedName>
        <fullName evidence="1">Mutator-like transposase domain-containing protein</fullName>
    </recommendedName>
</protein>
<evidence type="ECO:0000259" key="1">
    <source>
        <dbReference type="Pfam" id="PF20700"/>
    </source>
</evidence>
<dbReference type="AlphaFoldDB" id="A0A8X6PAF3"/>
<dbReference type="Pfam" id="PF20700">
    <property type="entry name" value="Mutator"/>
    <property type="match status" value="1"/>
</dbReference>
<dbReference type="Proteomes" id="UP000887013">
    <property type="component" value="Unassembled WGS sequence"/>
</dbReference>
<sequence>MREAAEQVYSEQMKAAAEERISFNNDSRDLCVAFDGTWQKRGNPSHNGAVTATSAYTGKVTDISILS</sequence>
<dbReference type="EMBL" id="BMAW01066305">
    <property type="protein sequence ID" value="GFT54432.1"/>
    <property type="molecule type" value="Genomic_DNA"/>
</dbReference>
<gene>
    <name evidence="2" type="ORF">NPIL_533881</name>
</gene>
<organism evidence="2 3">
    <name type="scientific">Nephila pilipes</name>
    <name type="common">Giant wood spider</name>
    <name type="synonym">Nephila maculata</name>
    <dbReference type="NCBI Taxonomy" id="299642"/>
    <lineage>
        <taxon>Eukaryota</taxon>
        <taxon>Metazoa</taxon>
        <taxon>Ecdysozoa</taxon>
        <taxon>Arthropoda</taxon>
        <taxon>Chelicerata</taxon>
        <taxon>Arachnida</taxon>
        <taxon>Araneae</taxon>
        <taxon>Araneomorphae</taxon>
        <taxon>Entelegynae</taxon>
        <taxon>Araneoidea</taxon>
        <taxon>Nephilidae</taxon>
        <taxon>Nephila</taxon>
    </lineage>
</organism>
<proteinExistence type="predicted"/>
<dbReference type="OrthoDB" id="6627407at2759"/>
<evidence type="ECO:0000313" key="3">
    <source>
        <dbReference type="Proteomes" id="UP000887013"/>
    </source>
</evidence>
<evidence type="ECO:0000313" key="2">
    <source>
        <dbReference type="EMBL" id="GFT54432.1"/>
    </source>
</evidence>
<accession>A0A8X6PAF3</accession>
<comment type="caution">
    <text evidence="2">The sequence shown here is derived from an EMBL/GenBank/DDBJ whole genome shotgun (WGS) entry which is preliminary data.</text>
</comment>
<reference evidence="2" key="1">
    <citation type="submission" date="2020-08" db="EMBL/GenBank/DDBJ databases">
        <title>Multicomponent nature underlies the extraordinary mechanical properties of spider dragline silk.</title>
        <authorList>
            <person name="Kono N."/>
            <person name="Nakamura H."/>
            <person name="Mori M."/>
            <person name="Yoshida Y."/>
            <person name="Ohtoshi R."/>
            <person name="Malay A.D."/>
            <person name="Moran D.A.P."/>
            <person name="Tomita M."/>
            <person name="Numata K."/>
            <person name="Arakawa K."/>
        </authorList>
    </citation>
    <scope>NUCLEOTIDE SEQUENCE</scope>
</reference>